<organism evidence="1">
    <name type="scientific">Arundo donax</name>
    <name type="common">Giant reed</name>
    <name type="synonym">Donax arundinaceus</name>
    <dbReference type="NCBI Taxonomy" id="35708"/>
    <lineage>
        <taxon>Eukaryota</taxon>
        <taxon>Viridiplantae</taxon>
        <taxon>Streptophyta</taxon>
        <taxon>Embryophyta</taxon>
        <taxon>Tracheophyta</taxon>
        <taxon>Spermatophyta</taxon>
        <taxon>Magnoliopsida</taxon>
        <taxon>Liliopsida</taxon>
        <taxon>Poales</taxon>
        <taxon>Poaceae</taxon>
        <taxon>PACMAD clade</taxon>
        <taxon>Arundinoideae</taxon>
        <taxon>Arundineae</taxon>
        <taxon>Arundo</taxon>
    </lineage>
</organism>
<name>A0A0A8YBD3_ARUDO</name>
<reference evidence="1" key="1">
    <citation type="submission" date="2014-09" db="EMBL/GenBank/DDBJ databases">
        <authorList>
            <person name="Magalhaes I.L.F."/>
            <person name="Oliveira U."/>
            <person name="Santos F.R."/>
            <person name="Vidigal T.H.D.A."/>
            <person name="Brescovit A.D."/>
            <person name="Santos A.J."/>
        </authorList>
    </citation>
    <scope>NUCLEOTIDE SEQUENCE</scope>
    <source>
        <tissue evidence="1">Shoot tissue taken approximately 20 cm above the soil surface</tissue>
    </source>
</reference>
<evidence type="ECO:0000313" key="1">
    <source>
        <dbReference type="EMBL" id="JAD23291.1"/>
    </source>
</evidence>
<protein>
    <submittedName>
        <fullName evidence="1">Uncharacterized protein</fullName>
    </submittedName>
</protein>
<dbReference type="EMBL" id="GBRH01274604">
    <property type="protein sequence ID" value="JAD23291.1"/>
    <property type="molecule type" value="Transcribed_RNA"/>
</dbReference>
<proteinExistence type="predicted"/>
<sequence length="20" mass="2291">MLFFSKPSSLFMIASHSSWS</sequence>
<reference evidence="1" key="2">
    <citation type="journal article" date="2015" name="Data Brief">
        <title>Shoot transcriptome of the giant reed, Arundo donax.</title>
        <authorList>
            <person name="Barrero R.A."/>
            <person name="Guerrero F.D."/>
            <person name="Moolhuijzen P."/>
            <person name="Goolsby J.A."/>
            <person name="Tidwell J."/>
            <person name="Bellgard S.E."/>
            <person name="Bellgard M.I."/>
        </authorList>
    </citation>
    <scope>NUCLEOTIDE SEQUENCE</scope>
    <source>
        <tissue evidence="1">Shoot tissue taken approximately 20 cm above the soil surface</tissue>
    </source>
</reference>
<dbReference type="AlphaFoldDB" id="A0A0A8YBD3"/>
<accession>A0A0A8YBD3</accession>